<dbReference type="EMBL" id="CAJOBB010030247">
    <property type="protein sequence ID" value="CAF4442336.1"/>
    <property type="molecule type" value="Genomic_DNA"/>
</dbReference>
<dbReference type="Proteomes" id="UP000663868">
    <property type="component" value="Unassembled WGS sequence"/>
</dbReference>
<comment type="caution">
    <text evidence="2">The sequence shown here is derived from an EMBL/GenBank/DDBJ whole genome shotgun (WGS) entry which is preliminary data.</text>
</comment>
<dbReference type="InterPro" id="IPR036415">
    <property type="entry name" value="Lamin_tail_dom_sf"/>
</dbReference>
<feature type="domain" description="LTD" evidence="1">
    <location>
        <begin position="1"/>
        <end position="86"/>
    </location>
</feature>
<dbReference type="AlphaFoldDB" id="A0A820RZ47"/>
<sequence>ECAANGKYISLLNYSTTDVIDISKWMLKQSTDSASEIQYIIPDGVVLKQGIELRIYSKLGNANADRSSNENTLSRLVNNNVTSWGM</sequence>
<evidence type="ECO:0000259" key="1">
    <source>
        <dbReference type="PROSITE" id="PS51841"/>
    </source>
</evidence>
<reference evidence="2" key="1">
    <citation type="submission" date="2021-02" db="EMBL/GenBank/DDBJ databases">
        <authorList>
            <person name="Nowell W R."/>
        </authorList>
    </citation>
    <scope>NUCLEOTIDE SEQUENCE</scope>
</reference>
<dbReference type="SUPFAM" id="SSF74853">
    <property type="entry name" value="Lamin A/C globular tail domain"/>
    <property type="match status" value="1"/>
</dbReference>
<proteinExistence type="predicted"/>
<evidence type="ECO:0000313" key="3">
    <source>
        <dbReference type="Proteomes" id="UP000663868"/>
    </source>
</evidence>
<protein>
    <recommendedName>
        <fullName evidence="1">LTD domain-containing protein</fullName>
    </recommendedName>
</protein>
<feature type="non-terminal residue" evidence="2">
    <location>
        <position position="1"/>
    </location>
</feature>
<evidence type="ECO:0000313" key="2">
    <source>
        <dbReference type="EMBL" id="CAF4442336.1"/>
    </source>
</evidence>
<dbReference type="InterPro" id="IPR001322">
    <property type="entry name" value="Lamin_tail_dom"/>
</dbReference>
<dbReference type="PROSITE" id="PS51841">
    <property type="entry name" value="LTD"/>
    <property type="match status" value="1"/>
</dbReference>
<gene>
    <name evidence="2" type="ORF">KXQ929_LOCUS53466</name>
</gene>
<organism evidence="2 3">
    <name type="scientific">Adineta steineri</name>
    <dbReference type="NCBI Taxonomy" id="433720"/>
    <lineage>
        <taxon>Eukaryota</taxon>
        <taxon>Metazoa</taxon>
        <taxon>Spiralia</taxon>
        <taxon>Gnathifera</taxon>
        <taxon>Rotifera</taxon>
        <taxon>Eurotatoria</taxon>
        <taxon>Bdelloidea</taxon>
        <taxon>Adinetida</taxon>
        <taxon>Adinetidae</taxon>
        <taxon>Adineta</taxon>
    </lineage>
</organism>
<name>A0A820RZ47_9BILA</name>
<accession>A0A820RZ47</accession>
<dbReference type="Gene3D" id="2.60.40.1260">
    <property type="entry name" value="Lamin Tail domain"/>
    <property type="match status" value="1"/>
</dbReference>